<gene>
    <name evidence="7 8" type="primary">atpH</name>
    <name evidence="8" type="ORF">KC729_09605</name>
</gene>
<organism evidence="8 9">
    <name type="scientific">Eiseniibacteriota bacterium</name>
    <dbReference type="NCBI Taxonomy" id="2212470"/>
    <lineage>
        <taxon>Bacteria</taxon>
        <taxon>Candidatus Eiseniibacteriota</taxon>
    </lineage>
</organism>
<dbReference type="InterPro" id="IPR000711">
    <property type="entry name" value="ATPase_OSCP/dsu"/>
</dbReference>
<keyword evidence="7" id="KW-1003">Cell membrane</keyword>
<keyword evidence="6 7" id="KW-0066">ATP synthesis</keyword>
<dbReference type="HAMAP" id="MF_01416">
    <property type="entry name" value="ATP_synth_delta_bact"/>
    <property type="match status" value="1"/>
</dbReference>
<sequence>MIRDRGVALKYANALFSAAEHRGVAEQVLADLQGVAELEKLGPSLQDFLESPSVLDEHKEQMVTSVLRGKVHELVVQLLLLMLRKKRIGHYPLVLPHYQTLVEAKLGVLRAEVVTAIPIDAATLDSLRAGLEKSTGKKLRLEHRVDPSILGGVVATVGGEVIDSSVRHRLAALREELLASNVLS</sequence>
<proteinExistence type="inferred from homology"/>
<evidence type="ECO:0000256" key="2">
    <source>
        <dbReference type="ARBA" id="ARBA00022448"/>
    </source>
</evidence>
<dbReference type="PRINTS" id="PR00125">
    <property type="entry name" value="ATPASEDELTA"/>
</dbReference>
<dbReference type="PANTHER" id="PTHR11910">
    <property type="entry name" value="ATP SYNTHASE DELTA CHAIN"/>
    <property type="match status" value="1"/>
</dbReference>
<dbReference type="SUPFAM" id="SSF47928">
    <property type="entry name" value="N-terminal domain of the delta subunit of the F1F0-ATP synthase"/>
    <property type="match status" value="1"/>
</dbReference>
<accession>A0A956M0Z0</accession>
<evidence type="ECO:0000313" key="8">
    <source>
        <dbReference type="EMBL" id="MCA9727925.1"/>
    </source>
</evidence>
<dbReference type="Pfam" id="PF00213">
    <property type="entry name" value="OSCP"/>
    <property type="match status" value="1"/>
</dbReference>
<comment type="function">
    <text evidence="7">F(1)F(0) ATP synthase produces ATP from ADP in the presence of a proton or sodium gradient. F-type ATPases consist of two structural domains, F(1) containing the extramembraneous catalytic core and F(0) containing the membrane proton channel, linked together by a central stalk and a peripheral stalk. During catalysis, ATP synthesis in the catalytic domain of F(1) is coupled via a rotary mechanism of the central stalk subunits to proton translocation.</text>
</comment>
<keyword evidence="5 7" id="KW-0472">Membrane</keyword>
<dbReference type="GO" id="GO:0005886">
    <property type="term" value="C:plasma membrane"/>
    <property type="evidence" value="ECO:0007669"/>
    <property type="project" value="UniProtKB-SubCell"/>
</dbReference>
<comment type="similarity">
    <text evidence="7">Belongs to the ATPase delta chain family.</text>
</comment>
<keyword evidence="4 7" id="KW-0406">Ion transport</keyword>
<dbReference type="NCBIfam" id="TIGR01145">
    <property type="entry name" value="ATP_synt_delta"/>
    <property type="match status" value="1"/>
</dbReference>
<reference evidence="8" key="2">
    <citation type="journal article" date="2021" name="Microbiome">
        <title>Successional dynamics and alternative stable states in a saline activated sludge microbial community over 9 years.</title>
        <authorList>
            <person name="Wang Y."/>
            <person name="Ye J."/>
            <person name="Ju F."/>
            <person name="Liu L."/>
            <person name="Boyd J.A."/>
            <person name="Deng Y."/>
            <person name="Parks D.H."/>
            <person name="Jiang X."/>
            <person name="Yin X."/>
            <person name="Woodcroft B.J."/>
            <person name="Tyson G.W."/>
            <person name="Hugenholtz P."/>
            <person name="Polz M.F."/>
            <person name="Zhang T."/>
        </authorList>
    </citation>
    <scope>NUCLEOTIDE SEQUENCE</scope>
    <source>
        <strain evidence="8">HKST-UBA01</strain>
    </source>
</reference>
<dbReference type="AlphaFoldDB" id="A0A956M0Z0"/>
<evidence type="ECO:0000256" key="3">
    <source>
        <dbReference type="ARBA" id="ARBA00022781"/>
    </source>
</evidence>
<keyword evidence="7" id="KW-0139">CF(1)</keyword>
<evidence type="ECO:0000256" key="7">
    <source>
        <dbReference type="HAMAP-Rule" id="MF_01416"/>
    </source>
</evidence>
<reference evidence="8" key="1">
    <citation type="submission" date="2020-04" db="EMBL/GenBank/DDBJ databases">
        <authorList>
            <person name="Zhang T."/>
        </authorList>
    </citation>
    <scope>NUCLEOTIDE SEQUENCE</scope>
    <source>
        <strain evidence="8">HKST-UBA01</strain>
    </source>
</reference>
<comment type="subcellular location">
    <subcellularLocation>
        <location evidence="7">Cell membrane</location>
        <topology evidence="7">Peripheral membrane protein</topology>
    </subcellularLocation>
    <subcellularLocation>
        <location evidence="1">Membrane</location>
    </subcellularLocation>
</comment>
<dbReference type="InterPro" id="IPR026015">
    <property type="entry name" value="ATP_synth_OSCP/delta_N_sf"/>
</dbReference>
<comment type="caution">
    <text evidence="8">The sequence shown here is derived from an EMBL/GenBank/DDBJ whole genome shotgun (WGS) entry which is preliminary data.</text>
</comment>
<protein>
    <recommendedName>
        <fullName evidence="7">ATP synthase subunit delta</fullName>
    </recommendedName>
    <alternativeName>
        <fullName evidence="7">ATP synthase F(1) sector subunit delta</fullName>
    </alternativeName>
    <alternativeName>
        <fullName evidence="7">F-type ATPase subunit delta</fullName>
        <shortName evidence="7">F-ATPase subunit delta</shortName>
    </alternativeName>
</protein>
<dbReference type="EMBL" id="JAGQHR010000261">
    <property type="protein sequence ID" value="MCA9727925.1"/>
    <property type="molecule type" value="Genomic_DNA"/>
</dbReference>
<evidence type="ECO:0000256" key="1">
    <source>
        <dbReference type="ARBA" id="ARBA00004370"/>
    </source>
</evidence>
<dbReference type="Gene3D" id="1.10.520.20">
    <property type="entry name" value="N-terminal domain of the delta subunit of the F1F0-ATP synthase"/>
    <property type="match status" value="1"/>
</dbReference>
<evidence type="ECO:0000256" key="6">
    <source>
        <dbReference type="ARBA" id="ARBA00023310"/>
    </source>
</evidence>
<dbReference type="Proteomes" id="UP000697710">
    <property type="component" value="Unassembled WGS sequence"/>
</dbReference>
<evidence type="ECO:0000256" key="4">
    <source>
        <dbReference type="ARBA" id="ARBA00023065"/>
    </source>
</evidence>
<dbReference type="GO" id="GO:0046933">
    <property type="term" value="F:proton-transporting ATP synthase activity, rotational mechanism"/>
    <property type="evidence" value="ECO:0007669"/>
    <property type="project" value="UniProtKB-UniRule"/>
</dbReference>
<name>A0A956M0Z0_UNCEI</name>
<dbReference type="GO" id="GO:0045259">
    <property type="term" value="C:proton-transporting ATP synthase complex"/>
    <property type="evidence" value="ECO:0007669"/>
    <property type="project" value="UniProtKB-KW"/>
</dbReference>
<keyword evidence="2 7" id="KW-0813">Transport</keyword>
<evidence type="ECO:0000256" key="5">
    <source>
        <dbReference type="ARBA" id="ARBA00023136"/>
    </source>
</evidence>
<keyword evidence="3 7" id="KW-0375">Hydrogen ion transport</keyword>
<comment type="function">
    <text evidence="7">This protein is part of the stalk that links CF(0) to CF(1). It either transmits conformational changes from CF(0) to CF(1) or is implicated in proton conduction.</text>
</comment>
<evidence type="ECO:0000313" key="9">
    <source>
        <dbReference type="Proteomes" id="UP000697710"/>
    </source>
</evidence>